<dbReference type="Proteomes" id="UP000790347">
    <property type="component" value="Unassembled WGS sequence"/>
</dbReference>
<dbReference type="EMBL" id="ASGP02000002">
    <property type="protein sequence ID" value="KAH9522011.1"/>
    <property type="molecule type" value="Genomic_DNA"/>
</dbReference>
<dbReference type="AlphaFoldDB" id="A0A922L6D1"/>
<keyword evidence="2" id="KW-1185">Reference proteome</keyword>
<comment type="caution">
    <text evidence="1">The sequence shown here is derived from an EMBL/GenBank/DDBJ whole genome shotgun (WGS) entry which is preliminary data.</text>
</comment>
<organism evidence="1 2">
    <name type="scientific">Dermatophagoides farinae</name>
    <name type="common">American house dust mite</name>
    <dbReference type="NCBI Taxonomy" id="6954"/>
    <lineage>
        <taxon>Eukaryota</taxon>
        <taxon>Metazoa</taxon>
        <taxon>Ecdysozoa</taxon>
        <taxon>Arthropoda</taxon>
        <taxon>Chelicerata</taxon>
        <taxon>Arachnida</taxon>
        <taxon>Acari</taxon>
        <taxon>Acariformes</taxon>
        <taxon>Sarcoptiformes</taxon>
        <taxon>Astigmata</taxon>
        <taxon>Psoroptidia</taxon>
        <taxon>Analgoidea</taxon>
        <taxon>Pyroglyphidae</taxon>
        <taxon>Dermatophagoidinae</taxon>
        <taxon>Dermatophagoides</taxon>
    </lineage>
</organism>
<sequence>MCMGRNDRTERLMSLISLNDYDDYNLRITTTTEQQLSQIVLLDS</sequence>
<name>A0A922L6D1_DERFA</name>
<protein>
    <submittedName>
        <fullName evidence="1">Uncharacterized protein</fullName>
    </submittedName>
</protein>
<gene>
    <name evidence="1" type="ORF">DERF_005615</name>
</gene>
<evidence type="ECO:0000313" key="2">
    <source>
        <dbReference type="Proteomes" id="UP000790347"/>
    </source>
</evidence>
<proteinExistence type="predicted"/>
<accession>A0A922L6D1</accession>
<reference evidence="1" key="1">
    <citation type="submission" date="2013-05" db="EMBL/GenBank/DDBJ databases">
        <authorList>
            <person name="Yim A.K.Y."/>
            <person name="Chan T.F."/>
            <person name="Ji K.M."/>
            <person name="Liu X.Y."/>
            <person name="Zhou J.W."/>
            <person name="Li R.Q."/>
            <person name="Yang K.Y."/>
            <person name="Li J."/>
            <person name="Li M."/>
            <person name="Law P.T.W."/>
            <person name="Wu Y.L."/>
            <person name="Cai Z.L."/>
            <person name="Qin H."/>
            <person name="Bao Y."/>
            <person name="Leung R.K.K."/>
            <person name="Ng P.K.S."/>
            <person name="Zou J."/>
            <person name="Zhong X.J."/>
            <person name="Ran P.X."/>
            <person name="Zhong N.S."/>
            <person name="Liu Z.G."/>
            <person name="Tsui S.K.W."/>
        </authorList>
    </citation>
    <scope>NUCLEOTIDE SEQUENCE</scope>
    <source>
        <strain evidence="1">Derf</strain>
        <tissue evidence="1">Whole organism</tissue>
    </source>
</reference>
<evidence type="ECO:0000313" key="1">
    <source>
        <dbReference type="EMBL" id="KAH9522011.1"/>
    </source>
</evidence>
<reference evidence="1" key="2">
    <citation type="journal article" date="2022" name="Res Sq">
        <title>Comparative Genomics Reveals Insights into the Divergent Evolution of Astigmatic Mites and Household Pest Adaptations.</title>
        <authorList>
            <person name="Xiong Q."/>
            <person name="Wan A.T.-Y."/>
            <person name="Liu X.-Y."/>
            <person name="Fung C.S.-H."/>
            <person name="Xiao X."/>
            <person name="Malainual N."/>
            <person name="Hou J."/>
            <person name="Wang L."/>
            <person name="Wang M."/>
            <person name="Yang K."/>
            <person name="Cui Y."/>
            <person name="Leung E."/>
            <person name="Nong W."/>
            <person name="Shin S.-K."/>
            <person name="Au S."/>
            <person name="Jeong K.Y."/>
            <person name="Chew F.T."/>
            <person name="Hui J."/>
            <person name="Leung T.F."/>
            <person name="Tungtrongchitr A."/>
            <person name="Zhong N."/>
            <person name="Liu Z."/>
            <person name="Tsui S."/>
        </authorList>
    </citation>
    <scope>NUCLEOTIDE SEQUENCE</scope>
    <source>
        <strain evidence="1">Derf</strain>
        <tissue evidence="1">Whole organism</tissue>
    </source>
</reference>